<feature type="transmembrane region" description="Helical" evidence="10">
    <location>
        <begin position="201"/>
        <end position="224"/>
    </location>
</feature>
<feature type="transmembrane region" description="Helical" evidence="10">
    <location>
        <begin position="89"/>
        <end position="112"/>
    </location>
</feature>
<evidence type="ECO:0000256" key="7">
    <source>
        <dbReference type="ARBA" id="ARBA00023170"/>
    </source>
</evidence>
<dbReference type="Gene3D" id="1.20.1070.10">
    <property type="entry name" value="Rhodopsin 7-helix transmembrane proteins"/>
    <property type="match status" value="1"/>
</dbReference>
<dbReference type="PANTHER" id="PTHR24246">
    <property type="entry name" value="OLFACTORY RECEPTOR AND ADENOSINE RECEPTOR"/>
    <property type="match status" value="1"/>
</dbReference>
<keyword evidence="8" id="KW-0325">Glycoprotein</keyword>
<evidence type="ECO:0000256" key="3">
    <source>
        <dbReference type="ARBA" id="ARBA00022692"/>
    </source>
</evidence>
<organism evidence="12 13">
    <name type="scientific">Magallana gigas</name>
    <name type="common">Pacific oyster</name>
    <name type="synonym">Crassostrea gigas</name>
    <dbReference type="NCBI Taxonomy" id="29159"/>
    <lineage>
        <taxon>Eukaryota</taxon>
        <taxon>Metazoa</taxon>
        <taxon>Spiralia</taxon>
        <taxon>Lophotrochozoa</taxon>
        <taxon>Mollusca</taxon>
        <taxon>Bivalvia</taxon>
        <taxon>Autobranchia</taxon>
        <taxon>Pteriomorphia</taxon>
        <taxon>Ostreida</taxon>
        <taxon>Ostreoidea</taxon>
        <taxon>Ostreidae</taxon>
        <taxon>Magallana</taxon>
    </lineage>
</organism>
<sequence>MAFTNSDRNAFVDDDKNRTVFLGINNLTPGINTTFPEYDPERQTQKLPLNISLLSVCILVAAFGIIGNIVTMVKIVYDSKLHTPTFAAIGYLAFVNFLALIALTVHLILVVWVIKIKNLWTQLTVVFINDTLYLSSACHVLLLLSVRYLITVHPLQSRRRLTVKAVSLCSMTVWPVSVLFGAIKSYFFYVHKQTGSHFMMLINSITYIIFLLLVCFITFALHVWKIRAIQTSRSATKRLQTRMNLVVTAIITVFAMFQIFAIAKSLYIYKGYCSKSKYVGVYTFFHLSMILSGYLTFSLNPYIFFFLSFFRSCKMKKKLSAPESTEIPTLDMRSPIRLMKMVSHFSETNRKQYVCK</sequence>
<keyword evidence="7" id="KW-0675">Receptor</keyword>
<dbReference type="Proteomes" id="UP000005408">
    <property type="component" value="Unassembled WGS sequence"/>
</dbReference>
<evidence type="ECO:0000256" key="10">
    <source>
        <dbReference type="SAM" id="Phobius"/>
    </source>
</evidence>
<feature type="domain" description="G-protein coupled receptors family 1 profile" evidence="11">
    <location>
        <begin position="67"/>
        <end position="304"/>
    </location>
</feature>
<evidence type="ECO:0000313" key="13">
    <source>
        <dbReference type="Proteomes" id="UP000005408"/>
    </source>
</evidence>
<evidence type="ECO:0000256" key="5">
    <source>
        <dbReference type="ARBA" id="ARBA00023040"/>
    </source>
</evidence>
<comment type="subcellular location">
    <subcellularLocation>
        <location evidence="1">Cell membrane</location>
        <topology evidence="1">Multi-pass membrane protein</topology>
    </subcellularLocation>
</comment>
<evidence type="ECO:0000313" key="12">
    <source>
        <dbReference type="EnsemblMetazoa" id="G29187.1:cds"/>
    </source>
</evidence>
<accession>A0A8W8LUG1</accession>
<dbReference type="GO" id="GO:0005886">
    <property type="term" value="C:plasma membrane"/>
    <property type="evidence" value="ECO:0007669"/>
    <property type="project" value="UniProtKB-SubCell"/>
</dbReference>
<dbReference type="AlphaFoldDB" id="A0A8W8LUG1"/>
<dbReference type="CDD" id="cd00637">
    <property type="entry name" value="7tm_classA_rhodopsin-like"/>
    <property type="match status" value="1"/>
</dbReference>
<evidence type="ECO:0000259" key="11">
    <source>
        <dbReference type="PROSITE" id="PS50262"/>
    </source>
</evidence>
<keyword evidence="4 10" id="KW-1133">Transmembrane helix</keyword>
<keyword evidence="5" id="KW-0297">G-protein coupled receptor</keyword>
<reference evidence="12" key="1">
    <citation type="submission" date="2022-08" db="UniProtKB">
        <authorList>
            <consortium name="EnsemblMetazoa"/>
        </authorList>
    </citation>
    <scope>IDENTIFICATION</scope>
    <source>
        <strain evidence="12">05x7-T-G4-1.051#20</strain>
    </source>
</reference>
<keyword evidence="2" id="KW-1003">Cell membrane</keyword>
<feature type="transmembrane region" description="Helical" evidence="10">
    <location>
        <begin position="162"/>
        <end position="189"/>
    </location>
</feature>
<evidence type="ECO:0000256" key="4">
    <source>
        <dbReference type="ARBA" id="ARBA00022989"/>
    </source>
</evidence>
<feature type="transmembrane region" description="Helical" evidence="10">
    <location>
        <begin position="51"/>
        <end position="77"/>
    </location>
</feature>
<dbReference type="EnsemblMetazoa" id="G29187.1">
    <property type="protein sequence ID" value="G29187.1:cds"/>
    <property type="gene ID" value="G29187"/>
</dbReference>
<keyword evidence="9" id="KW-0807">Transducer</keyword>
<evidence type="ECO:0000256" key="8">
    <source>
        <dbReference type="ARBA" id="ARBA00023180"/>
    </source>
</evidence>
<evidence type="ECO:0000256" key="9">
    <source>
        <dbReference type="ARBA" id="ARBA00023224"/>
    </source>
</evidence>
<feature type="transmembrane region" description="Helical" evidence="10">
    <location>
        <begin position="245"/>
        <end position="269"/>
    </location>
</feature>
<dbReference type="PANTHER" id="PTHR24246:SF27">
    <property type="entry name" value="ADENOSINE RECEPTOR, ISOFORM A"/>
    <property type="match status" value="1"/>
</dbReference>
<keyword evidence="6 10" id="KW-0472">Membrane</keyword>
<feature type="transmembrane region" description="Helical" evidence="10">
    <location>
        <begin position="289"/>
        <end position="310"/>
    </location>
</feature>
<proteinExistence type="predicted"/>
<dbReference type="OMA" id="FMMLINS"/>
<name>A0A8W8LUG1_MAGGI</name>
<evidence type="ECO:0000256" key="6">
    <source>
        <dbReference type="ARBA" id="ARBA00023136"/>
    </source>
</evidence>
<dbReference type="GO" id="GO:0004930">
    <property type="term" value="F:G protein-coupled receptor activity"/>
    <property type="evidence" value="ECO:0007669"/>
    <property type="project" value="UniProtKB-KW"/>
</dbReference>
<dbReference type="SUPFAM" id="SSF81321">
    <property type="entry name" value="Family A G protein-coupled receptor-like"/>
    <property type="match status" value="1"/>
</dbReference>
<dbReference type="InterPro" id="IPR017452">
    <property type="entry name" value="GPCR_Rhodpsn_7TM"/>
</dbReference>
<dbReference type="OrthoDB" id="8826105at2759"/>
<keyword evidence="13" id="KW-1185">Reference proteome</keyword>
<dbReference type="PROSITE" id="PS50262">
    <property type="entry name" value="G_PROTEIN_RECEP_F1_2"/>
    <property type="match status" value="1"/>
</dbReference>
<evidence type="ECO:0000256" key="2">
    <source>
        <dbReference type="ARBA" id="ARBA00022475"/>
    </source>
</evidence>
<evidence type="ECO:0000256" key="1">
    <source>
        <dbReference type="ARBA" id="ARBA00004651"/>
    </source>
</evidence>
<keyword evidence="3 10" id="KW-0812">Transmembrane</keyword>
<protein>
    <recommendedName>
        <fullName evidence="11">G-protein coupled receptors family 1 profile domain-containing protein</fullName>
    </recommendedName>
</protein>